<evidence type="ECO:0000313" key="1">
    <source>
        <dbReference type="EMBL" id="TKA12223.1"/>
    </source>
</evidence>
<gene>
    <name evidence="1" type="ORF">FCI23_08040</name>
</gene>
<accession>A0A4U0SS76</accession>
<name>A0A4U0SS76_9ACTN</name>
<organism evidence="1 2">
    <name type="scientific">Actinacidiphila oryziradicis</name>
    <dbReference type="NCBI Taxonomy" id="2571141"/>
    <lineage>
        <taxon>Bacteria</taxon>
        <taxon>Bacillati</taxon>
        <taxon>Actinomycetota</taxon>
        <taxon>Actinomycetes</taxon>
        <taxon>Kitasatosporales</taxon>
        <taxon>Streptomycetaceae</taxon>
        <taxon>Actinacidiphila</taxon>
    </lineage>
</organism>
<dbReference type="RefSeq" id="WP_136722756.1">
    <property type="nucleotide sequence ID" value="NZ_SUMC01000005.1"/>
</dbReference>
<proteinExistence type="predicted"/>
<sequence length="127" mass="13404">MPHFNVQIREEELDGKVEPKLIRALTEAVVTVYGEWARAVAVVELFGIPQRRWGIGGIPSEANAPIVTLNMREPALNLPGIGNAPAGLIASITDAMVTVFGEPVRKRVTVLVVGVPAGRSGVGGEAV</sequence>
<keyword evidence="2" id="KW-1185">Reference proteome</keyword>
<reference evidence="1 2" key="1">
    <citation type="submission" date="2019-04" db="EMBL/GenBank/DDBJ databases">
        <title>Streptomyces oryziradicis sp. nov., a novel actinomycete isolated from rhizosphere soil of rice (Oryza sativa L.).</title>
        <authorList>
            <person name="Li C."/>
        </authorList>
    </citation>
    <scope>NUCLEOTIDE SEQUENCE [LARGE SCALE GENOMIC DNA]</scope>
    <source>
        <strain evidence="1 2">NEAU-C40</strain>
    </source>
</reference>
<dbReference type="Proteomes" id="UP000305778">
    <property type="component" value="Unassembled WGS sequence"/>
</dbReference>
<dbReference type="InterPro" id="IPR014347">
    <property type="entry name" value="Tautomerase/MIF_sf"/>
</dbReference>
<dbReference type="EMBL" id="SUMC01000005">
    <property type="protein sequence ID" value="TKA12223.1"/>
    <property type="molecule type" value="Genomic_DNA"/>
</dbReference>
<protein>
    <recommendedName>
        <fullName evidence="3">4-oxalocrotonate tautomerase domain-containing protein</fullName>
    </recommendedName>
</protein>
<evidence type="ECO:0008006" key="3">
    <source>
        <dbReference type="Google" id="ProtNLM"/>
    </source>
</evidence>
<dbReference type="OrthoDB" id="4990855at2"/>
<dbReference type="SUPFAM" id="SSF55331">
    <property type="entry name" value="Tautomerase/MIF"/>
    <property type="match status" value="1"/>
</dbReference>
<dbReference type="AlphaFoldDB" id="A0A4U0SS76"/>
<evidence type="ECO:0000313" key="2">
    <source>
        <dbReference type="Proteomes" id="UP000305778"/>
    </source>
</evidence>
<comment type="caution">
    <text evidence="1">The sequence shown here is derived from an EMBL/GenBank/DDBJ whole genome shotgun (WGS) entry which is preliminary data.</text>
</comment>
<dbReference type="Gene3D" id="3.30.429.10">
    <property type="entry name" value="Macrophage Migration Inhibitory Factor"/>
    <property type="match status" value="2"/>
</dbReference>